<dbReference type="GO" id="GO:0005886">
    <property type="term" value="C:plasma membrane"/>
    <property type="evidence" value="ECO:0007669"/>
    <property type="project" value="UniProtKB-SubCell"/>
</dbReference>
<protein>
    <submittedName>
        <fullName evidence="8">EamA family transporter</fullName>
    </submittedName>
</protein>
<feature type="transmembrane region" description="Helical" evidence="6">
    <location>
        <begin position="307"/>
        <end position="326"/>
    </location>
</feature>
<feature type="transmembrane region" description="Helical" evidence="6">
    <location>
        <begin position="248"/>
        <end position="265"/>
    </location>
</feature>
<gene>
    <name evidence="8" type="ORF">C4520_20935</name>
</gene>
<dbReference type="PANTHER" id="PTHR32322">
    <property type="entry name" value="INNER MEMBRANE TRANSPORTER"/>
    <property type="match status" value="1"/>
</dbReference>
<keyword evidence="2" id="KW-1003">Cell membrane</keyword>
<dbReference type="EMBL" id="QZKU01000141">
    <property type="protein sequence ID" value="RJP14858.1"/>
    <property type="molecule type" value="Genomic_DNA"/>
</dbReference>
<keyword evidence="5 6" id="KW-0472">Membrane</keyword>
<evidence type="ECO:0000256" key="3">
    <source>
        <dbReference type="ARBA" id="ARBA00022692"/>
    </source>
</evidence>
<feature type="domain" description="EamA" evidence="7">
    <location>
        <begin position="246"/>
        <end position="379"/>
    </location>
</feature>
<dbReference type="SUPFAM" id="SSF103481">
    <property type="entry name" value="Multidrug resistance efflux transporter EmrE"/>
    <property type="match status" value="2"/>
</dbReference>
<feature type="transmembrane region" description="Helical" evidence="6">
    <location>
        <begin position="99"/>
        <end position="117"/>
    </location>
</feature>
<comment type="caution">
    <text evidence="8">The sequence shown here is derived from an EMBL/GenBank/DDBJ whole genome shotgun (WGS) entry which is preliminary data.</text>
</comment>
<comment type="subcellular location">
    <subcellularLocation>
        <location evidence="1">Cell membrane</location>
        <topology evidence="1">Multi-pass membrane protein</topology>
    </subcellularLocation>
</comment>
<feature type="transmembrane region" description="Helical" evidence="6">
    <location>
        <begin position="272"/>
        <end position="292"/>
    </location>
</feature>
<feature type="transmembrane region" description="Helical" evidence="6">
    <location>
        <begin position="363"/>
        <end position="379"/>
    </location>
</feature>
<feature type="transmembrane region" description="Helical" evidence="6">
    <location>
        <begin position="219"/>
        <end position="236"/>
    </location>
</feature>
<feature type="transmembrane region" description="Helical" evidence="6">
    <location>
        <begin position="161"/>
        <end position="182"/>
    </location>
</feature>
<evidence type="ECO:0000256" key="4">
    <source>
        <dbReference type="ARBA" id="ARBA00022989"/>
    </source>
</evidence>
<evidence type="ECO:0000256" key="1">
    <source>
        <dbReference type="ARBA" id="ARBA00004651"/>
    </source>
</evidence>
<accession>A0A3A4MY02</accession>
<feature type="transmembrane region" description="Helical" evidence="6">
    <location>
        <begin position="338"/>
        <end position="357"/>
    </location>
</feature>
<keyword evidence="3 6" id="KW-0812">Transmembrane</keyword>
<dbReference type="Pfam" id="PF00892">
    <property type="entry name" value="EamA"/>
    <property type="match status" value="2"/>
</dbReference>
<feature type="transmembrane region" description="Helical" evidence="6">
    <location>
        <begin position="188"/>
        <end position="207"/>
    </location>
</feature>
<reference evidence="8 9" key="1">
    <citation type="journal article" date="2017" name="ISME J.">
        <title>Energy and carbon metabolisms in a deep terrestrial subsurface fluid microbial community.</title>
        <authorList>
            <person name="Momper L."/>
            <person name="Jungbluth S.P."/>
            <person name="Lee M.D."/>
            <person name="Amend J.P."/>
        </authorList>
    </citation>
    <scope>NUCLEOTIDE SEQUENCE [LARGE SCALE GENOMIC DNA]</scope>
    <source>
        <strain evidence="8">SURF_5</strain>
    </source>
</reference>
<proteinExistence type="predicted"/>
<dbReference type="PANTHER" id="PTHR32322:SF18">
    <property type="entry name" value="S-ADENOSYLMETHIONINE_S-ADENOSYLHOMOCYSTEINE TRANSPORTER"/>
    <property type="match status" value="1"/>
</dbReference>
<feature type="transmembrane region" description="Helical" evidence="6">
    <location>
        <begin position="129"/>
        <end position="149"/>
    </location>
</feature>
<dbReference type="InterPro" id="IPR000620">
    <property type="entry name" value="EamA_dom"/>
</dbReference>
<dbReference type="InterPro" id="IPR050638">
    <property type="entry name" value="AA-Vitamin_Transporters"/>
</dbReference>
<evidence type="ECO:0000313" key="9">
    <source>
        <dbReference type="Proteomes" id="UP000265882"/>
    </source>
</evidence>
<evidence type="ECO:0000256" key="2">
    <source>
        <dbReference type="ARBA" id="ARBA00022475"/>
    </source>
</evidence>
<name>A0A3A4MY02_ABYX5</name>
<dbReference type="Proteomes" id="UP000265882">
    <property type="component" value="Unassembled WGS sequence"/>
</dbReference>
<dbReference type="AlphaFoldDB" id="A0A3A4MY02"/>
<evidence type="ECO:0000259" key="7">
    <source>
        <dbReference type="Pfam" id="PF00892"/>
    </source>
</evidence>
<keyword evidence="4 6" id="KW-1133">Transmembrane helix</keyword>
<evidence type="ECO:0000256" key="5">
    <source>
        <dbReference type="ARBA" id="ARBA00023136"/>
    </source>
</evidence>
<feature type="domain" description="EamA" evidence="7">
    <location>
        <begin position="98"/>
        <end position="233"/>
    </location>
</feature>
<evidence type="ECO:0000313" key="8">
    <source>
        <dbReference type="EMBL" id="RJP14858.1"/>
    </source>
</evidence>
<organism evidence="8 9">
    <name type="scientific">Abyssobacteria bacterium (strain SURF_5)</name>
    <dbReference type="NCBI Taxonomy" id="2093360"/>
    <lineage>
        <taxon>Bacteria</taxon>
        <taxon>Pseudomonadati</taxon>
        <taxon>Candidatus Hydrogenedentota</taxon>
        <taxon>Candidatus Abyssobacteria</taxon>
    </lineage>
</organism>
<evidence type="ECO:0000256" key="6">
    <source>
        <dbReference type="SAM" id="Phobius"/>
    </source>
</evidence>
<dbReference type="InterPro" id="IPR037185">
    <property type="entry name" value="EmrE-like"/>
</dbReference>
<sequence>MVIKTSVQWHPADDQFFLPAWFCTFLNGATGEQMMGMQGEWQLSSDASDVLLRTKQRACERCGCTNDIDWGNGAVYHYPNSRRIAAGAKENMGKRDLTGYYYAIAAATLWGLAGPVAKHLFNNGVSALALTQVRQTASFFLLVGLFLIWRRRFLHVRLKDLPFFAVLGIAGLAMVQISYYSAISKIQVAPAILLQYMAPVFILLYAAIFMKERVTSAKAGSLLLAVAGCALTVGIYETDFFKLNLAGVAWGLASALFFSFYTLYGQSGLKKYSAMTLFCYASGFGAILWWVINPPNVFFAIKYSPLIWLGFAYIAVFGTTVPFVLYFEGLNRMEASRVSITSTLEPVVAGVAAFFFVGEKMSILQVLGGILVLIGIILLQRNPSPADPME</sequence>